<dbReference type="GO" id="GO:0008622">
    <property type="term" value="C:epsilon DNA polymerase complex"/>
    <property type="evidence" value="ECO:0007669"/>
    <property type="project" value="TreeGrafter"/>
</dbReference>
<keyword evidence="6" id="KW-1185">Reference proteome</keyword>
<protein>
    <recommendedName>
        <fullName evidence="4">Transcription factor CBF/NF-Y/archaeal histone domain-containing protein</fullName>
    </recommendedName>
</protein>
<dbReference type="GO" id="GO:0046982">
    <property type="term" value="F:protein heterodimerization activity"/>
    <property type="evidence" value="ECO:0007669"/>
    <property type="project" value="InterPro"/>
</dbReference>
<dbReference type="PANTHER" id="PTHR46172">
    <property type="entry name" value="DNA POLYMERASE EPSILON SUBUNIT 3"/>
    <property type="match status" value="1"/>
</dbReference>
<reference evidence="5" key="1">
    <citation type="submission" date="2023-08" db="EMBL/GenBank/DDBJ databases">
        <title>Draft sequence of the Babesia gibsoni genome.</title>
        <authorList>
            <person name="Yamagishi J.Y."/>
            <person name="Xuan X.X."/>
        </authorList>
    </citation>
    <scope>NUCLEOTIDE SEQUENCE</scope>
    <source>
        <strain evidence="5">Azabu</strain>
    </source>
</reference>
<dbReference type="CDD" id="cd22928">
    <property type="entry name" value="HFD_POLE3_DPB4"/>
    <property type="match status" value="1"/>
</dbReference>
<organism evidence="5 6">
    <name type="scientific">Babesia gibsoni</name>
    <dbReference type="NCBI Taxonomy" id="33632"/>
    <lineage>
        <taxon>Eukaryota</taxon>
        <taxon>Sar</taxon>
        <taxon>Alveolata</taxon>
        <taxon>Apicomplexa</taxon>
        <taxon>Aconoidasida</taxon>
        <taxon>Piroplasmida</taxon>
        <taxon>Babesiidae</taxon>
        <taxon>Babesia</taxon>
    </lineage>
</organism>
<dbReference type="InterPro" id="IPR051377">
    <property type="entry name" value="DNA_Pol-Epsilon_Subunit"/>
</dbReference>
<dbReference type="Gene3D" id="1.10.20.10">
    <property type="entry name" value="Histone, subunit A"/>
    <property type="match status" value="1"/>
</dbReference>
<dbReference type="GO" id="GO:0008623">
    <property type="term" value="C:CHRAC"/>
    <property type="evidence" value="ECO:0007669"/>
    <property type="project" value="TreeGrafter"/>
</dbReference>
<accession>A0AAD8PDU8</accession>
<dbReference type="GO" id="GO:0006272">
    <property type="term" value="P:leading strand elongation"/>
    <property type="evidence" value="ECO:0007669"/>
    <property type="project" value="TreeGrafter"/>
</dbReference>
<dbReference type="GO" id="GO:0006974">
    <property type="term" value="P:DNA damage response"/>
    <property type="evidence" value="ECO:0007669"/>
    <property type="project" value="TreeGrafter"/>
</dbReference>
<evidence type="ECO:0000313" key="6">
    <source>
        <dbReference type="Proteomes" id="UP001230268"/>
    </source>
</evidence>
<evidence type="ECO:0000259" key="4">
    <source>
        <dbReference type="Pfam" id="PF00808"/>
    </source>
</evidence>
<dbReference type="GO" id="GO:0031507">
    <property type="term" value="P:heterochromatin formation"/>
    <property type="evidence" value="ECO:0007669"/>
    <property type="project" value="TreeGrafter"/>
</dbReference>
<sequence length="235" mass="26106">MEGDGIDPKDLEILPVRLVQAALQKGLTAQSGMKYGELLPSNSKNAAKYALKNRRFGKEAVSMLNRAASLFVLYIASIAQDQAKSKKRSTIYDKDVLEALKLGLFWEIEREMSSEMQKVYSEMGGEKQLEGEEATLKNAGEEFNDDDLAMSDDVIDVDDDEELDEAAWMEDEDYDPAEDSDVIDVDEDVYEDDVGYEGETQVENAGMSVDEPSMGAVHVEEGGQVADEQQETQYS</sequence>
<name>A0AAD8PDU8_BABGI</name>
<evidence type="ECO:0000256" key="1">
    <source>
        <dbReference type="ARBA" id="ARBA00004123"/>
    </source>
</evidence>
<feature type="region of interest" description="Disordered" evidence="3">
    <location>
        <begin position="202"/>
        <end position="235"/>
    </location>
</feature>
<feature type="domain" description="Transcription factor CBF/NF-Y/archaeal histone" evidence="4">
    <location>
        <begin position="52"/>
        <end position="100"/>
    </location>
</feature>
<dbReference type="Proteomes" id="UP001230268">
    <property type="component" value="Unassembled WGS sequence"/>
</dbReference>
<dbReference type="GO" id="GO:0031490">
    <property type="term" value="F:chromatin DNA binding"/>
    <property type="evidence" value="ECO:0007669"/>
    <property type="project" value="TreeGrafter"/>
</dbReference>
<keyword evidence="2" id="KW-0539">Nucleus</keyword>
<evidence type="ECO:0000256" key="3">
    <source>
        <dbReference type="SAM" id="MobiDB-lite"/>
    </source>
</evidence>
<gene>
    <name evidence="5" type="ORF">BgAZ_301840</name>
</gene>
<dbReference type="Pfam" id="PF00808">
    <property type="entry name" value="CBFD_NFYB_HMF"/>
    <property type="match status" value="1"/>
</dbReference>
<evidence type="ECO:0000256" key="2">
    <source>
        <dbReference type="ARBA" id="ARBA00023242"/>
    </source>
</evidence>
<evidence type="ECO:0000313" key="5">
    <source>
        <dbReference type="EMBL" id="KAK1442666.1"/>
    </source>
</evidence>
<dbReference type="InterPro" id="IPR009072">
    <property type="entry name" value="Histone-fold"/>
</dbReference>
<proteinExistence type="predicted"/>
<dbReference type="SUPFAM" id="SSF47113">
    <property type="entry name" value="Histone-fold"/>
    <property type="match status" value="1"/>
</dbReference>
<comment type="caution">
    <text evidence="5">The sequence shown here is derived from an EMBL/GenBank/DDBJ whole genome shotgun (WGS) entry which is preliminary data.</text>
</comment>
<dbReference type="AlphaFoldDB" id="A0AAD8PDU8"/>
<dbReference type="PANTHER" id="PTHR46172:SF1">
    <property type="entry name" value="DNA POLYMERASE EPSILON SUBUNIT 3"/>
    <property type="match status" value="1"/>
</dbReference>
<comment type="subcellular location">
    <subcellularLocation>
        <location evidence="1">Nucleus</location>
    </subcellularLocation>
</comment>
<dbReference type="InterPro" id="IPR003958">
    <property type="entry name" value="CBFA_NFYB_domain"/>
</dbReference>
<dbReference type="EMBL" id="JAVEPI010000003">
    <property type="protein sequence ID" value="KAK1442666.1"/>
    <property type="molecule type" value="Genomic_DNA"/>
</dbReference>